<dbReference type="Gramene" id="FCD_00023054-RA">
    <property type="protein sequence ID" value="FCD_00023054-RA:cds"/>
    <property type="gene ID" value="FCD_00023054"/>
</dbReference>
<name>A0AA87ZE14_FICCA</name>
<gene>
    <name evidence="4" type="ORF">TIFTF001_002639</name>
</gene>
<dbReference type="PANTHER" id="PTHR31301">
    <property type="entry name" value="LOB DOMAIN-CONTAINING PROTEIN 4-RELATED"/>
    <property type="match status" value="1"/>
</dbReference>
<dbReference type="Pfam" id="PF03195">
    <property type="entry name" value="LOB"/>
    <property type="match status" value="1"/>
</dbReference>
<protein>
    <recommendedName>
        <fullName evidence="3">LOB domain-containing protein</fullName>
    </recommendedName>
</protein>
<comment type="caution">
    <text evidence="4">The sequence shown here is derived from an EMBL/GenBank/DDBJ whole genome shotgun (WGS) entry which is preliminary data.</text>
</comment>
<dbReference type="PANTHER" id="PTHR31301:SF68">
    <property type="entry name" value="LOB DOMAIN-CONTAINING PROTEIN 32-RELATED"/>
    <property type="match status" value="1"/>
</dbReference>
<feature type="domain" description="LOB" evidence="3">
    <location>
        <begin position="12"/>
        <end position="113"/>
    </location>
</feature>
<reference evidence="4" key="1">
    <citation type="submission" date="2023-07" db="EMBL/GenBank/DDBJ databases">
        <title>draft genome sequence of fig (Ficus carica).</title>
        <authorList>
            <person name="Takahashi T."/>
            <person name="Nishimura K."/>
        </authorList>
    </citation>
    <scope>NUCLEOTIDE SEQUENCE</scope>
</reference>
<dbReference type="AlphaFoldDB" id="A0AA87ZE14"/>
<organism evidence="4 5">
    <name type="scientific">Ficus carica</name>
    <name type="common">Common fig</name>
    <dbReference type="NCBI Taxonomy" id="3494"/>
    <lineage>
        <taxon>Eukaryota</taxon>
        <taxon>Viridiplantae</taxon>
        <taxon>Streptophyta</taxon>
        <taxon>Embryophyta</taxon>
        <taxon>Tracheophyta</taxon>
        <taxon>Spermatophyta</taxon>
        <taxon>Magnoliopsida</taxon>
        <taxon>eudicotyledons</taxon>
        <taxon>Gunneridae</taxon>
        <taxon>Pentapetalae</taxon>
        <taxon>rosids</taxon>
        <taxon>fabids</taxon>
        <taxon>Rosales</taxon>
        <taxon>Moraceae</taxon>
        <taxon>Ficeae</taxon>
        <taxon>Ficus</taxon>
    </lineage>
</organism>
<evidence type="ECO:0000313" key="5">
    <source>
        <dbReference type="Proteomes" id="UP001187192"/>
    </source>
</evidence>
<feature type="region of interest" description="Disordered" evidence="2">
    <location>
        <begin position="238"/>
        <end position="303"/>
    </location>
</feature>
<feature type="compositionally biased region" description="Polar residues" evidence="2">
    <location>
        <begin position="276"/>
        <end position="285"/>
    </location>
</feature>
<evidence type="ECO:0000259" key="3">
    <source>
        <dbReference type="PROSITE" id="PS50891"/>
    </source>
</evidence>
<dbReference type="InterPro" id="IPR004883">
    <property type="entry name" value="LOB"/>
</dbReference>
<accession>A0AA87ZE14</accession>
<proteinExistence type="inferred from homology"/>
<dbReference type="PROSITE" id="PS50891">
    <property type="entry name" value="LOB"/>
    <property type="match status" value="1"/>
</dbReference>
<evidence type="ECO:0000256" key="2">
    <source>
        <dbReference type="SAM" id="MobiDB-lite"/>
    </source>
</evidence>
<evidence type="ECO:0000256" key="1">
    <source>
        <dbReference type="ARBA" id="ARBA00005474"/>
    </source>
</evidence>
<dbReference type="EMBL" id="BTGU01000002">
    <property type="protein sequence ID" value="GMN29955.1"/>
    <property type="molecule type" value="Genomic_DNA"/>
</dbReference>
<dbReference type="Proteomes" id="UP001187192">
    <property type="component" value="Unassembled WGS sequence"/>
</dbReference>
<keyword evidence="5" id="KW-1185">Reference proteome</keyword>
<sequence length="350" mass="38210">MSSSSSASSSNAPCAACKVQRRKCTQDCVFAPYFPPDQPQKFCNVHKVFGASNVSKLLQELTASQREDAVNSLAYEAEARLRDPVYGCVGLISLLQHRLREVQSDLVKAKKELANYVGSQPTMIPILQPPPLAYNGAPTHHAHQQQFLSIGTHNNPSPMIGIPKGPASSSYAGAQDHIVINVDPHHHHQQQQQFLEAQQLAAVLAAREQQELLGMTMEQKLHQPQEFVRVVNSTNSGFDPAGASTGGGSSSHGFNPNMAGGGSSSNISPVLALGSFDNSDNYHVNQPQQPDHHQHHHQQLPHQHLLREQLLLGQTPQPVQTQEQLLLHQHQTQMLRKLDGEKGKSVGPSC</sequence>
<evidence type="ECO:0000313" key="4">
    <source>
        <dbReference type="EMBL" id="GMN29955.1"/>
    </source>
</evidence>
<comment type="similarity">
    <text evidence="1">Belongs to the LOB domain-containing protein family.</text>
</comment>